<protein>
    <submittedName>
        <fullName evidence="1">Uncharacterized protein</fullName>
    </submittedName>
</protein>
<proteinExistence type="predicted"/>
<evidence type="ECO:0000313" key="1">
    <source>
        <dbReference type="EMBL" id="KAJ0014266.1"/>
    </source>
</evidence>
<reference evidence="2" key="1">
    <citation type="journal article" date="2023" name="G3 (Bethesda)">
        <title>Genome assembly and association tests identify interacting loci associated with vigor, precocity, and sex in interspecific pistachio rootstocks.</title>
        <authorList>
            <person name="Palmer W."/>
            <person name="Jacygrad E."/>
            <person name="Sagayaradj S."/>
            <person name="Cavanaugh K."/>
            <person name="Han R."/>
            <person name="Bertier L."/>
            <person name="Beede B."/>
            <person name="Kafkas S."/>
            <person name="Golino D."/>
            <person name="Preece J."/>
            <person name="Michelmore R."/>
        </authorList>
    </citation>
    <scope>NUCLEOTIDE SEQUENCE [LARGE SCALE GENOMIC DNA]</scope>
</reference>
<keyword evidence="2" id="KW-1185">Reference proteome</keyword>
<dbReference type="EMBL" id="CM047748">
    <property type="protein sequence ID" value="KAJ0014266.1"/>
    <property type="molecule type" value="Genomic_DNA"/>
</dbReference>
<dbReference type="Proteomes" id="UP001163603">
    <property type="component" value="Chromosome 13"/>
</dbReference>
<accession>A0ACC0XD21</accession>
<comment type="caution">
    <text evidence="1">The sequence shown here is derived from an EMBL/GenBank/DDBJ whole genome shotgun (WGS) entry which is preliminary data.</text>
</comment>
<name>A0ACC0XD21_9ROSI</name>
<organism evidence="1 2">
    <name type="scientific">Pistacia integerrima</name>
    <dbReference type="NCBI Taxonomy" id="434235"/>
    <lineage>
        <taxon>Eukaryota</taxon>
        <taxon>Viridiplantae</taxon>
        <taxon>Streptophyta</taxon>
        <taxon>Embryophyta</taxon>
        <taxon>Tracheophyta</taxon>
        <taxon>Spermatophyta</taxon>
        <taxon>Magnoliopsida</taxon>
        <taxon>eudicotyledons</taxon>
        <taxon>Gunneridae</taxon>
        <taxon>Pentapetalae</taxon>
        <taxon>rosids</taxon>
        <taxon>malvids</taxon>
        <taxon>Sapindales</taxon>
        <taxon>Anacardiaceae</taxon>
        <taxon>Pistacia</taxon>
    </lineage>
</organism>
<evidence type="ECO:0000313" key="2">
    <source>
        <dbReference type="Proteomes" id="UP001163603"/>
    </source>
</evidence>
<sequence length="529" mass="60430">MYHLRLLLVTQLSGIGMDYGIPEMNKCLSIQKRCLFQAPIQHEKKKKKMRVEEEPRKRLLTGQLGNGVSFFFQDWPQGRWFSGSAVAEEIPYELGKPVLRQPPVSQSVSGFLDGGVFLDHTIHGVMYSNFIVSFKMNTTGFKALFYHILVHRPLWWITSSIHAEINSKEIGVVHRLWHLWRRVYDLYLGNKQFAEVGNPGFWNWTFTLKDINGEVLAEIDRDWSGFSFEIFTDAGQYVICFRNADSRSKTGPARVIQELEVACPLTLLDRGVTVALAISLDNNYFSRHGDRIKKKKLIKSKNYGELVYDARPQGRWFSGSAVPEENPYGQGKPVLRQPPVSLSLVFLNPQPLEEVNLLFLCFKVVVQVAPLLARSNLLITRDIEWVNLVLGFDQCLICYFELYSWFNNETSVALRLCFAAFRFVGLSGGQPVQFMLKLTVRKLVSFTEDGICGGGCMIYTSAKVFYHVICRNKQFAVVGNPGFWNWTFTLKDINGEVLAEIDCDWRGCSFEVHSFPSKKALYRLLHAGL</sequence>
<gene>
    <name evidence="1" type="ORF">Pint_21814</name>
</gene>